<dbReference type="SUPFAM" id="SSF53850">
    <property type="entry name" value="Periplasmic binding protein-like II"/>
    <property type="match status" value="1"/>
</dbReference>
<dbReference type="PANTHER" id="PTHR30346">
    <property type="entry name" value="TRANSCRIPTIONAL DUAL REGULATOR HCAR-RELATED"/>
    <property type="match status" value="1"/>
</dbReference>
<dbReference type="InterPro" id="IPR036388">
    <property type="entry name" value="WH-like_DNA-bd_sf"/>
</dbReference>
<gene>
    <name evidence="6" type="ORF">KDL28_05495</name>
</gene>
<dbReference type="Pfam" id="PF00126">
    <property type="entry name" value="HTH_1"/>
    <property type="match status" value="1"/>
</dbReference>
<keyword evidence="3" id="KW-0238">DNA-binding</keyword>
<reference evidence="6" key="1">
    <citation type="submission" date="2021-04" db="EMBL/GenBank/DDBJ databases">
        <title>Pseudonocardia sp. nov., isolated from sandy soil of mangrove forest.</title>
        <authorList>
            <person name="Zan Z."/>
            <person name="Huang R."/>
            <person name="Liu W."/>
        </authorList>
    </citation>
    <scope>NUCLEOTIDE SEQUENCE</scope>
    <source>
        <strain evidence="6">S2-4</strain>
    </source>
</reference>
<dbReference type="PANTHER" id="PTHR30346:SF29">
    <property type="entry name" value="LYSR SUBSTRATE-BINDING"/>
    <property type="match status" value="1"/>
</dbReference>
<keyword evidence="4" id="KW-0804">Transcription</keyword>
<organism evidence="6 7">
    <name type="scientific">Pseudonocardia humida</name>
    <dbReference type="NCBI Taxonomy" id="2800819"/>
    <lineage>
        <taxon>Bacteria</taxon>
        <taxon>Bacillati</taxon>
        <taxon>Actinomycetota</taxon>
        <taxon>Actinomycetes</taxon>
        <taxon>Pseudonocardiales</taxon>
        <taxon>Pseudonocardiaceae</taxon>
        <taxon>Pseudonocardia</taxon>
    </lineage>
</organism>
<name>A0ABT0ZUU6_9PSEU</name>
<dbReference type="Pfam" id="PF03466">
    <property type="entry name" value="LysR_substrate"/>
    <property type="match status" value="1"/>
</dbReference>
<evidence type="ECO:0000259" key="5">
    <source>
        <dbReference type="PROSITE" id="PS50931"/>
    </source>
</evidence>
<evidence type="ECO:0000256" key="1">
    <source>
        <dbReference type="ARBA" id="ARBA00009437"/>
    </source>
</evidence>
<dbReference type="InterPro" id="IPR005119">
    <property type="entry name" value="LysR_subst-bd"/>
</dbReference>
<evidence type="ECO:0000256" key="3">
    <source>
        <dbReference type="ARBA" id="ARBA00023125"/>
    </source>
</evidence>
<feature type="domain" description="HTH lysR-type" evidence="5">
    <location>
        <begin position="1"/>
        <end position="60"/>
    </location>
</feature>
<evidence type="ECO:0000256" key="4">
    <source>
        <dbReference type="ARBA" id="ARBA00023163"/>
    </source>
</evidence>
<dbReference type="Gene3D" id="3.40.190.10">
    <property type="entry name" value="Periplasmic binding protein-like II"/>
    <property type="match status" value="2"/>
</dbReference>
<dbReference type="PRINTS" id="PR00039">
    <property type="entry name" value="HTHLYSR"/>
</dbReference>
<sequence length="301" mass="31346">MDLTVTGLRVLREVAERGTFTAAAAALGYTQSAVSRQVAVLERAAGGALFERRRDGVRLTPAGLALLGHAGVALDALDAAERELRGLAASGGVVRLGMFISAGAVLVPRALATLRRSRPDIAVTTREGTTPALVRSLRAGTLDLAVLSSRPPFRPPDDETPRLELATLVESTLRLAVPAGSPLAAHDTVPVEDLTELAWIASPDSGAEPLLGVWPGLAGRPRVAHTARDWLTKLRLVAAGCGVTTVPASLVAAVPAGVRLLTVQGGPVERRRSVLARRPGQPSPPVRELARALHEAAAELV</sequence>
<dbReference type="SUPFAM" id="SSF46785">
    <property type="entry name" value="Winged helix' DNA-binding domain"/>
    <property type="match status" value="1"/>
</dbReference>
<dbReference type="InterPro" id="IPR036390">
    <property type="entry name" value="WH_DNA-bd_sf"/>
</dbReference>
<dbReference type="RefSeq" id="WP_252436122.1">
    <property type="nucleotide sequence ID" value="NZ_JAGSOV010000011.1"/>
</dbReference>
<protein>
    <submittedName>
        <fullName evidence="6">LysR family transcriptional regulator</fullName>
    </submittedName>
</protein>
<keyword evidence="2" id="KW-0805">Transcription regulation</keyword>
<keyword evidence="7" id="KW-1185">Reference proteome</keyword>
<evidence type="ECO:0000313" key="6">
    <source>
        <dbReference type="EMBL" id="MCO1654505.1"/>
    </source>
</evidence>
<dbReference type="Gene3D" id="1.10.10.10">
    <property type="entry name" value="Winged helix-like DNA-binding domain superfamily/Winged helix DNA-binding domain"/>
    <property type="match status" value="1"/>
</dbReference>
<dbReference type="Proteomes" id="UP001165283">
    <property type="component" value="Unassembled WGS sequence"/>
</dbReference>
<dbReference type="EMBL" id="JAGSOV010000011">
    <property type="protein sequence ID" value="MCO1654505.1"/>
    <property type="molecule type" value="Genomic_DNA"/>
</dbReference>
<comment type="caution">
    <text evidence="6">The sequence shown here is derived from an EMBL/GenBank/DDBJ whole genome shotgun (WGS) entry which is preliminary data.</text>
</comment>
<comment type="similarity">
    <text evidence="1">Belongs to the LysR transcriptional regulatory family.</text>
</comment>
<proteinExistence type="inferred from homology"/>
<evidence type="ECO:0000256" key="2">
    <source>
        <dbReference type="ARBA" id="ARBA00023015"/>
    </source>
</evidence>
<evidence type="ECO:0000313" key="7">
    <source>
        <dbReference type="Proteomes" id="UP001165283"/>
    </source>
</evidence>
<dbReference type="PROSITE" id="PS50931">
    <property type="entry name" value="HTH_LYSR"/>
    <property type="match status" value="1"/>
</dbReference>
<dbReference type="InterPro" id="IPR000847">
    <property type="entry name" value="LysR_HTH_N"/>
</dbReference>
<accession>A0ABT0ZUU6</accession>